<feature type="region of interest" description="Disordered" evidence="6">
    <location>
        <begin position="900"/>
        <end position="955"/>
    </location>
</feature>
<keyword evidence="3" id="KW-1015">Disulfide bond</keyword>
<dbReference type="Proteomes" id="UP000694845">
    <property type="component" value="Unplaced"/>
</dbReference>
<keyword evidence="9" id="KW-1185">Reference proteome</keyword>
<organism evidence="9 10">
    <name type="scientific">Acanthaster planci</name>
    <name type="common">Crown-of-thorns starfish</name>
    <dbReference type="NCBI Taxonomy" id="133434"/>
    <lineage>
        <taxon>Eukaryota</taxon>
        <taxon>Metazoa</taxon>
        <taxon>Echinodermata</taxon>
        <taxon>Eleutherozoa</taxon>
        <taxon>Asterozoa</taxon>
        <taxon>Asteroidea</taxon>
        <taxon>Valvatacea</taxon>
        <taxon>Valvatida</taxon>
        <taxon>Acanthasteridae</taxon>
        <taxon>Acanthaster</taxon>
    </lineage>
</organism>
<dbReference type="InterPro" id="IPR003599">
    <property type="entry name" value="Ig_sub"/>
</dbReference>
<dbReference type="SUPFAM" id="SSF48726">
    <property type="entry name" value="Immunoglobulin"/>
    <property type="match status" value="2"/>
</dbReference>
<evidence type="ECO:0000256" key="5">
    <source>
        <dbReference type="ARBA" id="ARBA00023319"/>
    </source>
</evidence>
<evidence type="ECO:0000256" key="6">
    <source>
        <dbReference type="SAM" id="MobiDB-lite"/>
    </source>
</evidence>
<dbReference type="GeneID" id="110991148"/>
<dbReference type="InterPro" id="IPR036179">
    <property type="entry name" value="Ig-like_dom_sf"/>
</dbReference>
<evidence type="ECO:0000256" key="4">
    <source>
        <dbReference type="ARBA" id="ARBA00023180"/>
    </source>
</evidence>
<feature type="domain" description="Ig-like" evidence="8">
    <location>
        <begin position="154"/>
        <end position="247"/>
    </location>
</feature>
<evidence type="ECO:0000256" key="2">
    <source>
        <dbReference type="ARBA" id="ARBA00023136"/>
    </source>
</evidence>
<evidence type="ECO:0000313" key="9">
    <source>
        <dbReference type="Proteomes" id="UP000694845"/>
    </source>
</evidence>
<feature type="transmembrane region" description="Helical" evidence="7">
    <location>
        <begin position="14"/>
        <end position="32"/>
    </location>
</feature>
<feature type="transmembrane region" description="Helical" evidence="7">
    <location>
        <begin position="364"/>
        <end position="387"/>
    </location>
</feature>
<dbReference type="PANTHER" id="PTHR11640">
    <property type="entry name" value="NEPHRIN"/>
    <property type="match status" value="1"/>
</dbReference>
<accession>A0A8B8A7N7</accession>
<dbReference type="SMART" id="SM00409">
    <property type="entry name" value="IG"/>
    <property type="match status" value="3"/>
</dbReference>
<dbReference type="RefSeq" id="XP_022112051.1">
    <property type="nucleotide sequence ID" value="XM_022256359.1"/>
</dbReference>
<dbReference type="GO" id="GO:0005911">
    <property type="term" value="C:cell-cell junction"/>
    <property type="evidence" value="ECO:0007669"/>
    <property type="project" value="TreeGrafter"/>
</dbReference>
<dbReference type="OrthoDB" id="8825892at2759"/>
<dbReference type="Pfam" id="PF08205">
    <property type="entry name" value="C2-set_2"/>
    <property type="match status" value="1"/>
</dbReference>
<dbReference type="InterPro" id="IPR051275">
    <property type="entry name" value="Cell_adhesion_signaling"/>
</dbReference>
<dbReference type="InterPro" id="IPR003598">
    <property type="entry name" value="Ig_sub2"/>
</dbReference>
<dbReference type="InterPro" id="IPR013162">
    <property type="entry name" value="CD80_C2-set"/>
</dbReference>
<evidence type="ECO:0000259" key="8">
    <source>
        <dbReference type="PROSITE" id="PS50835"/>
    </source>
</evidence>
<reference evidence="10" key="1">
    <citation type="submission" date="2025-08" db="UniProtKB">
        <authorList>
            <consortium name="RefSeq"/>
        </authorList>
    </citation>
    <scope>IDENTIFICATION</scope>
</reference>
<proteinExistence type="predicted"/>
<dbReference type="InterPro" id="IPR013783">
    <property type="entry name" value="Ig-like_fold"/>
</dbReference>
<feature type="compositionally biased region" description="Polar residues" evidence="6">
    <location>
        <begin position="535"/>
        <end position="554"/>
    </location>
</feature>
<feature type="compositionally biased region" description="Basic and acidic residues" evidence="6">
    <location>
        <begin position="811"/>
        <end position="820"/>
    </location>
</feature>
<feature type="domain" description="Ig-like" evidence="8">
    <location>
        <begin position="257"/>
        <end position="341"/>
    </location>
</feature>
<keyword evidence="7" id="KW-0812">Transmembrane</keyword>
<feature type="compositionally biased region" description="Polar residues" evidence="6">
    <location>
        <begin position="688"/>
        <end position="697"/>
    </location>
</feature>
<evidence type="ECO:0000256" key="3">
    <source>
        <dbReference type="ARBA" id="ARBA00023157"/>
    </source>
</evidence>
<protein>
    <submittedName>
        <fullName evidence="10">Uncharacterized protein LOC110991148</fullName>
    </submittedName>
</protein>
<keyword evidence="5" id="KW-0393">Immunoglobulin domain</keyword>
<dbReference type="Gene3D" id="2.60.40.10">
    <property type="entry name" value="Immunoglobulins"/>
    <property type="match status" value="2"/>
</dbReference>
<feature type="compositionally biased region" description="Polar residues" evidence="6">
    <location>
        <begin position="589"/>
        <end position="602"/>
    </location>
</feature>
<evidence type="ECO:0000256" key="7">
    <source>
        <dbReference type="SAM" id="Phobius"/>
    </source>
</evidence>
<dbReference type="GO" id="GO:0050839">
    <property type="term" value="F:cell adhesion molecule binding"/>
    <property type="evidence" value="ECO:0007669"/>
    <property type="project" value="TreeGrafter"/>
</dbReference>
<feature type="compositionally biased region" description="Polar residues" evidence="6">
    <location>
        <begin position="736"/>
        <end position="745"/>
    </location>
</feature>
<feature type="compositionally biased region" description="Low complexity" evidence="6">
    <location>
        <begin position="522"/>
        <end position="534"/>
    </location>
</feature>
<feature type="compositionally biased region" description="Low complexity" evidence="6">
    <location>
        <begin position="823"/>
        <end position="836"/>
    </location>
</feature>
<sequence length="955" mass="105472">MIPTFTFFMFDKKAGLLFPYCVFVGVLLFYSYHPVNGDVTLEASASQSHPMEGHSTSLICRVRSMNQSQVIMWSKDQRSITWGDTMGQMMSSRFELDMTSVNITAGMLTSYTLTISEVTRDDDGRYECQVLQENEYGYSAMASETVVISVLYFPSSSYPYCSLNGSQTLLTGTELTVTCVSEIGNPQISAMWVTEDGPFPKPVYHTVESPSMMVSELQLAVAHDLQGATYVCRVTSPAYPESDRTCSLGPLRIMDWPIVKVVRSLERVNLGDDIHFLCSSDPAVPTLSWETIPKIDPHRLEEMDGGAILTIRNVQRGDNMTSVVCRVPYRDTYVESRSTIVLNESPHVLPTQSFHATSRICVPWFAAFLFTVVVNFTLCAFIVRLLMRVNRLTSQLNAPRKGEPDQESLRDVGRGPTLRSKRESVLTWPASLNSNSSNWSMRSETQLRDQRRQSWFYLPPPGDDSLDTATTRPQTYTELLSDTLGKVKSQKKPRKAVSLQNIHLTDSDSYVTPNTRSKPRAKSASSSQPKSSRQNGNSTTGPASKSRNSSNEGSIGTIGHLPMQQPSAVERSSYMDLNDTTKDSPPPRQTYQALKKTPNSSRYAPKLLKSSMKANSENRSTRKKSTTFDMDDMMGDSGIYGEGSMLSTDHGKPAQRQDSLIGESASYMPLGTVPSRHSAASLNHHRSGTMSSDSSTDAHCPSYSVPPAAGTSDDGMGDAIYKTSPDTKAGGKGPTRPQSRATVSSRAPMPAPTACDPERADLSSNEESYREPYSAANGKNPVYHTLEPDQGSYNYGADISSENESYQGPDPDWRPADKTSKAVRSVRMSSSTSETSYLELPDVDGEIKGYIDMTKVKSDQLQAPSKVTKAPSKVTKKIVWSDSEGSLSEYYQPMDGALQSSEYAVPPSNKPKQEKEQDDSKEANISESCLKKEQLPSAVERKPKRKARWMGLFKN</sequence>
<feature type="region of interest" description="Disordered" evidence="6">
    <location>
        <begin position="507"/>
        <end position="837"/>
    </location>
</feature>
<dbReference type="OMA" id="QSHPMEG"/>
<dbReference type="GO" id="GO:0098609">
    <property type="term" value="P:cell-cell adhesion"/>
    <property type="evidence" value="ECO:0007669"/>
    <property type="project" value="TreeGrafter"/>
</dbReference>
<dbReference type="InterPro" id="IPR007110">
    <property type="entry name" value="Ig-like_dom"/>
</dbReference>
<dbReference type="GO" id="GO:0005886">
    <property type="term" value="C:plasma membrane"/>
    <property type="evidence" value="ECO:0007669"/>
    <property type="project" value="TreeGrafter"/>
</dbReference>
<keyword evidence="7" id="KW-1133">Transmembrane helix</keyword>
<dbReference type="SMART" id="SM00408">
    <property type="entry name" value="IGc2"/>
    <property type="match status" value="2"/>
</dbReference>
<dbReference type="KEGG" id="aplc:110991148"/>
<feature type="compositionally biased region" description="Basic and acidic residues" evidence="6">
    <location>
        <begin position="400"/>
        <end position="413"/>
    </location>
</feature>
<keyword evidence="4" id="KW-0325">Glycoprotein</keyword>
<feature type="compositionally biased region" description="Basic and acidic residues" evidence="6">
    <location>
        <begin position="911"/>
        <end position="934"/>
    </location>
</feature>
<evidence type="ECO:0000256" key="1">
    <source>
        <dbReference type="ARBA" id="ARBA00004479"/>
    </source>
</evidence>
<comment type="subcellular location">
    <subcellularLocation>
        <location evidence="1">Membrane</location>
        <topology evidence="1">Single-pass type I membrane protein</topology>
    </subcellularLocation>
</comment>
<dbReference type="AlphaFoldDB" id="A0A8B8A7N7"/>
<gene>
    <name evidence="10" type="primary">LOC110991148</name>
</gene>
<keyword evidence="2 7" id="KW-0472">Membrane</keyword>
<dbReference type="PANTHER" id="PTHR11640:SF31">
    <property type="entry name" value="IRREGULAR CHIASM C-ROUGHEST PROTEIN-RELATED"/>
    <property type="match status" value="1"/>
</dbReference>
<dbReference type="CDD" id="cd00096">
    <property type="entry name" value="Ig"/>
    <property type="match status" value="1"/>
</dbReference>
<feature type="domain" description="Ig-like" evidence="8">
    <location>
        <begin position="34"/>
        <end position="149"/>
    </location>
</feature>
<evidence type="ECO:0000313" key="10">
    <source>
        <dbReference type="RefSeq" id="XP_022112051.1"/>
    </source>
</evidence>
<dbReference type="PROSITE" id="PS50835">
    <property type="entry name" value="IG_LIKE"/>
    <property type="match status" value="3"/>
</dbReference>
<feature type="region of interest" description="Disordered" evidence="6">
    <location>
        <begin position="397"/>
        <end position="423"/>
    </location>
</feature>
<dbReference type="Pfam" id="PF13927">
    <property type="entry name" value="Ig_3"/>
    <property type="match status" value="1"/>
</dbReference>
<name>A0A8B8A7N7_ACAPL</name>